<dbReference type="InterPro" id="IPR003795">
    <property type="entry name" value="DUF192"/>
</dbReference>
<dbReference type="Proteomes" id="UP000640426">
    <property type="component" value="Unassembled WGS sequence"/>
</dbReference>
<gene>
    <name evidence="1" type="ORF">JAO74_02295</name>
</gene>
<dbReference type="PANTHER" id="PTHR37953:SF1">
    <property type="entry name" value="UPF0127 PROTEIN MJ1496"/>
    <property type="match status" value="1"/>
</dbReference>
<sequence length="164" mass="16898">MKAITAGLSVGLMLAGCGDSGMKDAATRIVPVTIVSGGTHHVFRAELAQTTAEQARGLMFRTDLPPDSAMLFAPYPPEGGPAREASFWMKNTPSALDIIFIRADGSIARIADNTIPFSEAPVASGEPIAAVLEVPGGRAAELGIGEGDMVRWPVSATAAPGPAR</sequence>
<dbReference type="InterPro" id="IPR038695">
    <property type="entry name" value="Saro_0823-like_sf"/>
</dbReference>
<evidence type="ECO:0000313" key="2">
    <source>
        <dbReference type="Proteomes" id="UP000640426"/>
    </source>
</evidence>
<keyword evidence="2" id="KW-1185">Reference proteome</keyword>
<accession>A0ABS0XKR4</accession>
<name>A0ABS0XKR4_9SPHN</name>
<reference evidence="2" key="1">
    <citation type="submission" date="2020-12" db="EMBL/GenBank/DDBJ databases">
        <title>Hymenobacter sp.</title>
        <authorList>
            <person name="Kim M.K."/>
        </authorList>
    </citation>
    <scope>NUCLEOTIDE SEQUENCE [LARGE SCALE GENOMIC DNA]</scope>
    <source>
        <strain evidence="2">BT553</strain>
    </source>
</reference>
<comment type="caution">
    <text evidence="1">The sequence shown here is derived from an EMBL/GenBank/DDBJ whole genome shotgun (WGS) entry which is preliminary data.</text>
</comment>
<protein>
    <submittedName>
        <fullName evidence="1">DUF192 domain-containing protein</fullName>
    </submittedName>
</protein>
<dbReference type="PANTHER" id="PTHR37953">
    <property type="entry name" value="UPF0127 PROTEIN MJ1496"/>
    <property type="match status" value="1"/>
</dbReference>
<dbReference type="Pfam" id="PF02643">
    <property type="entry name" value="DUF192"/>
    <property type="match status" value="1"/>
</dbReference>
<proteinExistence type="predicted"/>
<dbReference type="Gene3D" id="2.60.120.1140">
    <property type="entry name" value="Protein of unknown function DUF192"/>
    <property type="match status" value="1"/>
</dbReference>
<dbReference type="EMBL" id="JAELXS010000001">
    <property type="protein sequence ID" value="MBJ6120617.1"/>
    <property type="molecule type" value="Genomic_DNA"/>
</dbReference>
<dbReference type="PROSITE" id="PS51257">
    <property type="entry name" value="PROKAR_LIPOPROTEIN"/>
    <property type="match status" value="1"/>
</dbReference>
<organism evidence="1 2">
    <name type="scientific">Sphingomonas mollis</name>
    <dbReference type="NCBI Taxonomy" id="2795726"/>
    <lineage>
        <taxon>Bacteria</taxon>
        <taxon>Pseudomonadati</taxon>
        <taxon>Pseudomonadota</taxon>
        <taxon>Alphaproteobacteria</taxon>
        <taxon>Sphingomonadales</taxon>
        <taxon>Sphingomonadaceae</taxon>
        <taxon>Sphingomonas</taxon>
    </lineage>
</organism>
<dbReference type="RefSeq" id="WP_199034610.1">
    <property type="nucleotide sequence ID" value="NZ_JAELXS010000001.1"/>
</dbReference>
<evidence type="ECO:0000313" key="1">
    <source>
        <dbReference type="EMBL" id="MBJ6120617.1"/>
    </source>
</evidence>